<accession>A0AAW1T7P3</accession>
<evidence type="ECO:0000256" key="2">
    <source>
        <dbReference type="RuleBase" id="RU361158"/>
    </source>
</evidence>
<dbReference type="GO" id="GO:0016872">
    <property type="term" value="F:intramolecular lyase activity"/>
    <property type="evidence" value="ECO:0007669"/>
    <property type="project" value="InterPro"/>
</dbReference>
<dbReference type="EMBL" id="JALJOV010000215">
    <property type="protein sequence ID" value="KAK9865812.1"/>
    <property type="molecule type" value="Genomic_DNA"/>
</dbReference>
<evidence type="ECO:0000313" key="4">
    <source>
        <dbReference type="EMBL" id="KAK9865812.1"/>
    </source>
</evidence>
<dbReference type="Gene3D" id="1.10.890.20">
    <property type="match status" value="1"/>
</dbReference>
<dbReference type="AlphaFoldDB" id="A0AAW1T7P3"/>
<dbReference type="InterPro" id="IPR036298">
    <property type="entry name" value="Chalcone_isomerase_sf"/>
</dbReference>
<feature type="domain" description="Chalcone isomerase" evidence="3">
    <location>
        <begin position="95"/>
        <end position="268"/>
    </location>
</feature>
<evidence type="ECO:0000259" key="3">
    <source>
        <dbReference type="Pfam" id="PF02431"/>
    </source>
</evidence>
<comment type="similarity">
    <text evidence="1 2">Belongs to the chalcone isomerase family.</text>
</comment>
<dbReference type="InterPro" id="IPR016088">
    <property type="entry name" value="Chalcone_isomerase_3-sand"/>
</dbReference>
<organism evidence="4 5">
    <name type="scientific">Apatococcus fuscideae</name>
    <dbReference type="NCBI Taxonomy" id="2026836"/>
    <lineage>
        <taxon>Eukaryota</taxon>
        <taxon>Viridiplantae</taxon>
        <taxon>Chlorophyta</taxon>
        <taxon>core chlorophytes</taxon>
        <taxon>Trebouxiophyceae</taxon>
        <taxon>Chlorellales</taxon>
        <taxon>Chlorellaceae</taxon>
        <taxon>Apatococcus</taxon>
    </lineage>
</organism>
<proteinExistence type="inferred from homology"/>
<reference evidence="4 5" key="1">
    <citation type="journal article" date="2024" name="Nat. Commun.">
        <title>Phylogenomics reveals the evolutionary origins of lichenization in chlorophyte algae.</title>
        <authorList>
            <person name="Puginier C."/>
            <person name="Libourel C."/>
            <person name="Otte J."/>
            <person name="Skaloud P."/>
            <person name="Haon M."/>
            <person name="Grisel S."/>
            <person name="Petersen M."/>
            <person name="Berrin J.G."/>
            <person name="Delaux P.M."/>
            <person name="Dal Grande F."/>
            <person name="Keller J."/>
        </authorList>
    </citation>
    <scope>NUCLEOTIDE SEQUENCE [LARGE SCALE GENOMIC DNA]</scope>
    <source>
        <strain evidence="4 5">SAG 2523</strain>
    </source>
</reference>
<sequence>MLTSSVFLSGCSCSSGILSHRQIFRAQQQLHRSARCTLLPLLPSRSSGCRWNRCGHHKQTSSVHCNAISTVREQATGVEFPSVAQFWEGEPFRSLGAAVRQKKIAFVGVKVYAITLYVEADKAARELGVRKRGGFFQDAGTEEYADAIVDGAFSKLLQVQLVRNVDGETFFGALQEALEPRLRLSGDMKPLEEMKAFFAGQNFQKGMNILLLARPEGILEFVTGQAGTSFAQARPSLRIESATLCRALLEVYLGGAAVIPDAREAWAKGARALMESEEDRRSDRKGGSG</sequence>
<dbReference type="Proteomes" id="UP001485043">
    <property type="component" value="Unassembled WGS sequence"/>
</dbReference>
<evidence type="ECO:0000313" key="5">
    <source>
        <dbReference type="Proteomes" id="UP001485043"/>
    </source>
</evidence>
<comment type="caution">
    <text evidence="4">The sequence shown here is derived from an EMBL/GenBank/DDBJ whole genome shotgun (WGS) entry which is preliminary data.</text>
</comment>
<name>A0AAW1T7P3_9CHLO</name>
<evidence type="ECO:0000256" key="1">
    <source>
        <dbReference type="ARBA" id="ARBA00007166"/>
    </source>
</evidence>
<dbReference type="InterPro" id="IPR016087">
    <property type="entry name" value="Chalcone_isomerase"/>
</dbReference>
<dbReference type="Pfam" id="PF02431">
    <property type="entry name" value="Chalcone"/>
    <property type="match status" value="1"/>
</dbReference>
<protein>
    <recommendedName>
        <fullName evidence="2">Chalcone-flavonone isomerase family protein</fullName>
    </recommendedName>
</protein>
<keyword evidence="5" id="KW-1185">Reference proteome</keyword>
<gene>
    <name evidence="4" type="ORF">WJX84_006743</name>
</gene>
<dbReference type="Gene3D" id="3.50.70.10">
    <property type="match status" value="1"/>
</dbReference>
<dbReference type="InterPro" id="IPR016089">
    <property type="entry name" value="Chalcone_isomerase_bundle_sf"/>
</dbReference>
<dbReference type="PANTHER" id="PTHR47698">
    <property type="entry name" value="FATTY-ACID-BINDING PROTEIN 3, CHLOROPLASTIC"/>
    <property type="match status" value="1"/>
</dbReference>
<dbReference type="SUPFAM" id="SSF54626">
    <property type="entry name" value="Chalcone isomerase"/>
    <property type="match status" value="1"/>
</dbReference>
<dbReference type="PANTHER" id="PTHR47698:SF2">
    <property type="entry name" value="FATTY-ACID-BINDING PROTEIN 3, CHLOROPLASTIC"/>
    <property type="match status" value="1"/>
</dbReference>